<evidence type="ECO:0000313" key="10">
    <source>
        <dbReference type="Proteomes" id="UP001470230"/>
    </source>
</evidence>
<dbReference type="EMBL" id="JAPFFF010000024">
    <property type="protein sequence ID" value="KAK8850091.1"/>
    <property type="molecule type" value="Genomic_DNA"/>
</dbReference>
<dbReference type="InterPro" id="IPR039164">
    <property type="entry name" value="UBR1-like"/>
</dbReference>
<keyword evidence="6" id="KW-0175">Coiled coil</keyword>
<dbReference type="Proteomes" id="UP001470230">
    <property type="component" value="Unassembled WGS sequence"/>
</dbReference>
<dbReference type="PANTHER" id="PTHR21497">
    <property type="entry name" value="UBIQUITIN LIGASE E3 ALPHA-RELATED"/>
    <property type="match status" value="1"/>
</dbReference>
<sequence>MDQREKQEINVLTHEIIDAVSIDSNDFIKIFEKFLLKDEKETTIKEYLINLQGTLKKCTCQFSWSTDQLVIRCLDCQKFQNSCICVDCYLKGNHKGHQVSLIHYSNGCCDCGDSSSWSPSGFCKDHKGQEANPELTQLSRQTRIKIISICKACFHYCLQYAQTDVNKFNNIIYFLEQLASLGDATRRCVCISLSESFEYIDLYKRCFNFSKKNTEILLKFFSSLANDEVFRNYFSLTVYKNLPNFIKINQELALKYDDINSAPLSSVYSLFFETFHAYQEVSLKKVICENLIDWKSIFNQSIELIIINIPTVLKENYIVNSLLNMAHLRIIKLFKLALKIFGNKNADVIESVENFSEILIKNEFSYPFVRALDEKLDDPNGTQRAAFDIVFALFHFVKIISKSEIYSIKPLFLLKKFLDSPLAKDKIFTDDKDVYFKSVLDKNVCIAQTFVTHILSFCCLNLKEKKSLFEYIKEVDDDVETFIKKWSLLPLRWLIASTLSNFDLFVRNTSGEIISLTSFNYKKNIQYKFVPIFSLIQSLLKITSDVDNYLLMIISIFGINKIDEKTDQEDFDDDKKRLILFSIFHLISCLIFDTMCAEKNYLTMRRLTIISQLMIKNMNFQEIKSIWFKSSDENFIDDLKSFTSRIQTKSGITYHLTDSSEWHPLLPHLTTNSIIPLIQNFIDANPDSFINFPKLPDDSKRFLFSPTLWALEYHILNHKSCKDYQIVHQLIINVLVITSNNSEEYYKDKKVDSNPETVIFYENFNSLVDQLKKLTFDQFLRIKIKDKSDVQKSMIDLIRELGNISIAVFERMNIKNTFESSEQNLQDKEELKKKKNRERAAKLKKQIMNDYNKKLQSFHSTETLLMKTEKINKLECCICHLENESDCLVYPALIFSSPLSSYIKWRFHNSRLISPNENSSISNDYIDIENIPSQFKTFNQIHICLHQIHSQCIKEKFYNCPTDRCKRNSSLPIVFDCKQVLKDSLRREVNRFVNEAYKSDLKFAIFSLASEIEIIEMRHRSNPNCLDKLSISVALRNIYLCIWHAFHNDAEKLLSNDIFESRRKMIFKLVSNEKKSSDWSNFKKNHSNIQNLLPDFDESISIELNVNKICEVLNPLDEKNKQINNEDNMTPLMKYILYSMQLEEDNNNNNCLNMKSFMNGKILPSSVKQNDSSIKTSNDQEIFFDDFDIIKDLSSEYQKLQFLRCAAIFDHFSRNKKITDKSKEDFIDWDIILSSSYLQNYYINDNNSDKINVDIDDELALPMFSLTKLPKTFLDFVHPPFSAPILNCNSGDLAICLFTGKLISLKPDIFNSKAVPLINYLQGQFNNSFSIFMKLNGETATQVFLGNIQFNLIIDMPSVYVDNFGDDDIGIKRGSLLNLNEIKADEIIDTILSGSWTNKI</sequence>
<evidence type="ECO:0000256" key="1">
    <source>
        <dbReference type="ARBA" id="ARBA00022723"/>
    </source>
</evidence>
<dbReference type="PROSITE" id="PS51157">
    <property type="entry name" value="ZF_UBR"/>
    <property type="match status" value="1"/>
</dbReference>
<evidence type="ECO:0000259" key="7">
    <source>
        <dbReference type="PROSITE" id="PS51157"/>
    </source>
</evidence>
<comment type="caution">
    <text evidence="9">The sequence shown here is derived from an EMBL/GenBank/DDBJ whole genome shotgun (WGS) entry which is preliminary data.</text>
</comment>
<feature type="domain" description="UBR-type" evidence="7">
    <location>
        <begin position="58"/>
        <end position="128"/>
    </location>
</feature>
<proteinExistence type="inferred from homology"/>
<organism evidence="9 10">
    <name type="scientific">Tritrichomonas musculus</name>
    <dbReference type="NCBI Taxonomy" id="1915356"/>
    <lineage>
        <taxon>Eukaryota</taxon>
        <taxon>Metamonada</taxon>
        <taxon>Parabasalia</taxon>
        <taxon>Tritrichomonadida</taxon>
        <taxon>Tritrichomonadidae</taxon>
        <taxon>Tritrichomonas</taxon>
    </lineage>
</organism>
<dbReference type="Gene3D" id="2.10.110.30">
    <property type="match status" value="1"/>
</dbReference>
<keyword evidence="10" id="KW-1185">Reference proteome</keyword>
<dbReference type="PANTHER" id="PTHR21497:SF24">
    <property type="entry name" value="E3 UBIQUITIN-PROTEIN LIGASE UBR1"/>
    <property type="match status" value="1"/>
</dbReference>
<name>A0ABR2HPM9_9EUKA</name>
<keyword evidence="1 5" id="KW-0479">Metal-binding</keyword>
<dbReference type="SMART" id="SM00396">
    <property type="entry name" value="ZnF_UBR1"/>
    <property type="match status" value="1"/>
</dbReference>
<dbReference type="Pfam" id="PF02207">
    <property type="entry name" value="zf-UBR"/>
    <property type="match status" value="1"/>
</dbReference>
<keyword evidence="5" id="KW-0833">Ubl conjugation pathway</keyword>
<dbReference type="EC" id="2.3.2.27" evidence="5"/>
<comment type="similarity">
    <text evidence="5">Belongs to the E3 ubiquitin-protein ligase UBR1-like family.</text>
</comment>
<dbReference type="InterPro" id="IPR003126">
    <property type="entry name" value="Znf_UBR"/>
</dbReference>
<evidence type="ECO:0000256" key="2">
    <source>
        <dbReference type="ARBA" id="ARBA00022771"/>
    </source>
</evidence>
<evidence type="ECO:0000256" key="5">
    <source>
        <dbReference type="RuleBase" id="RU366018"/>
    </source>
</evidence>
<evidence type="ECO:0000313" key="8">
    <source>
        <dbReference type="EMBL" id="KAK8834877.1"/>
    </source>
</evidence>
<accession>A0ABR2HPM9</accession>
<dbReference type="EMBL" id="JAPFFF010000279">
    <property type="protein sequence ID" value="KAK8834877.1"/>
    <property type="molecule type" value="Genomic_DNA"/>
</dbReference>
<dbReference type="CDD" id="cd19673">
    <property type="entry name" value="UBR-box_UBR3"/>
    <property type="match status" value="1"/>
</dbReference>
<evidence type="ECO:0000256" key="4">
    <source>
        <dbReference type="PROSITE-ProRule" id="PRU00508"/>
    </source>
</evidence>
<keyword evidence="2 5" id="KW-0863">Zinc-finger</keyword>
<protein>
    <recommendedName>
        <fullName evidence="5">E3 ubiquitin-protein ligase</fullName>
        <ecNumber evidence="5">2.3.2.27</ecNumber>
    </recommendedName>
</protein>
<reference evidence="9 10" key="1">
    <citation type="submission" date="2024-04" db="EMBL/GenBank/DDBJ databases">
        <title>Tritrichomonas musculus Genome.</title>
        <authorList>
            <person name="Alves-Ferreira E."/>
            <person name="Grigg M."/>
            <person name="Lorenzi H."/>
            <person name="Galac M."/>
        </authorList>
    </citation>
    <scope>NUCLEOTIDE SEQUENCE [LARGE SCALE GENOMIC DNA]</scope>
    <source>
        <strain evidence="9 10">EAF2021</strain>
    </source>
</reference>
<evidence type="ECO:0000256" key="6">
    <source>
        <dbReference type="SAM" id="Coils"/>
    </source>
</evidence>
<feature type="zinc finger region" description="UBR-type" evidence="4">
    <location>
        <begin position="58"/>
        <end position="128"/>
    </location>
</feature>
<comment type="function">
    <text evidence="5">Ubiquitin ligase protein which is a component of the N-end rule pathway. Recognizes and binds to proteins bearing specific N-terminal residues that are destabilizing according to the N-end rule, leading to their ubiquitination and subsequent degradation.</text>
</comment>
<comment type="catalytic activity">
    <reaction evidence="5">
        <text>S-ubiquitinyl-[E2 ubiquitin-conjugating enzyme]-L-cysteine + [acceptor protein]-L-lysine = [E2 ubiquitin-conjugating enzyme]-L-cysteine + N(6)-ubiquitinyl-[acceptor protein]-L-lysine.</text>
        <dbReference type="EC" id="2.3.2.27"/>
    </reaction>
</comment>
<evidence type="ECO:0000313" key="9">
    <source>
        <dbReference type="EMBL" id="KAK8850091.1"/>
    </source>
</evidence>
<keyword evidence="5" id="KW-0808">Transferase</keyword>
<evidence type="ECO:0000256" key="3">
    <source>
        <dbReference type="ARBA" id="ARBA00022833"/>
    </source>
</evidence>
<gene>
    <name evidence="9" type="ORF">M9Y10_018202</name>
    <name evidence="8" type="ORF">M9Y10_021023</name>
</gene>
<keyword evidence="3 5" id="KW-0862">Zinc</keyword>
<feature type="coiled-coil region" evidence="6">
    <location>
        <begin position="811"/>
        <end position="846"/>
    </location>
</feature>
<comment type="pathway">
    <text evidence="5">Protein modification; protein ubiquitination.</text>
</comment>